<sequence>MTNESSTLAGHSVHRVGFGAMQLPGPGVMGPPRDRDEALAVLRRAVELVVNHIDTAQFYGPDVANELIREALHPYAEDLVLVSKIGARRDESGAWLPAQHPDQLTEQVTQNLRSLGLDRIPVVNLRVMPREECTDADYCPLEEQLDTMQQLVADGRLEAFGVSNVSADQARTAVDAGAVCVQNAYNLLHRDDEATLRLCADRGVAYVPFFPLGSAFPGMPKVTESAAVQQVAERLGATAAQVGLAWLLQHSGNVLLIPGTSSLSHLEENIAATSITLSDNDVEELEASA</sequence>
<dbReference type="InterPro" id="IPR023210">
    <property type="entry name" value="NADP_OxRdtase_dom"/>
</dbReference>
<evidence type="ECO:0000256" key="1">
    <source>
        <dbReference type="ARBA" id="ARBA00023002"/>
    </source>
</evidence>
<dbReference type="SUPFAM" id="SSF51430">
    <property type="entry name" value="NAD(P)-linked oxidoreductase"/>
    <property type="match status" value="1"/>
</dbReference>
<dbReference type="EMBL" id="RJJQ01000020">
    <property type="protein sequence ID" value="RNI19518.1"/>
    <property type="molecule type" value="Genomic_DNA"/>
</dbReference>
<dbReference type="InterPro" id="IPR020471">
    <property type="entry name" value="AKR"/>
</dbReference>
<reference evidence="3 4" key="1">
    <citation type="submission" date="2018-11" db="EMBL/GenBank/DDBJ databases">
        <title>Draft genome of Simplicispira Flexivirga sp. BO-16.</title>
        <authorList>
            <person name="Im W.T."/>
        </authorList>
    </citation>
    <scope>NUCLEOTIDE SEQUENCE [LARGE SCALE GENOMIC DNA]</scope>
    <source>
        <strain evidence="3 4">BO-16</strain>
    </source>
</reference>
<dbReference type="PANTHER" id="PTHR43625:SF40">
    <property type="entry name" value="ALDO-KETO REDUCTASE YAKC [NADP(+)]"/>
    <property type="match status" value="1"/>
</dbReference>
<dbReference type="AlphaFoldDB" id="A0A3M9M4Q5"/>
<proteinExistence type="predicted"/>
<feature type="domain" description="NADP-dependent oxidoreductase" evidence="2">
    <location>
        <begin position="16"/>
        <end position="287"/>
    </location>
</feature>
<dbReference type="InterPro" id="IPR036812">
    <property type="entry name" value="NAD(P)_OxRdtase_dom_sf"/>
</dbReference>
<dbReference type="OrthoDB" id="9768793at2"/>
<dbReference type="GO" id="GO:0016491">
    <property type="term" value="F:oxidoreductase activity"/>
    <property type="evidence" value="ECO:0007669"/>
    <property type="project" value="UniProtKB-KW"/>
</dbReference>
<dbReference type="Proteomes" id="UP000271678">
    <property type="component" value="Unassembled WGS sequence"/>
</dbReference>
<dbReference type="CDD" id="cd19088">
    <property type="entry name" value="AKR_AKR13B1"/>
    <property type="match status" value="1"/>
</dbReference>
<evidence type="ECO:0000259" key="2">
    <source>
        <dbReference type="Pfam" id="PF00248"/>
    </source>
</evidence>
<evidence type="ECO:0000313" key="4">
    <source>
        <dbReference type="Proteomes" id="UP000271678"/>
    </source>
</evidence>
<dbReference type="PRINTS" id="PR00069">
    <property type="entry name" value="ALDKETRDTASE"/>
</dbReference>
<keyword evidence="4" id="KW-1185">Reference proteome</keyword>
<dbReference type="RefSeq" id="WP_123272666.1">
    <property type="nucleotide sequence ID" value="NZ_RJJQ01000020.1"/>
</dbReference>
<dbReference type="PANTHER" id="PTHR43625">
    <property type="entry name" value="AFLATOXIN B1 ALDEHYDE REDUCTASE"/>
    <property type="match status" value="1"/>
</dbReference>
<dbReference type="GO" id="GO:0005737">
    <property type="term" value="C:cytoplasm"/>
    <property type="evidence" value="ECO:0007669"/>
    <property type="project" value="TreeGrafter"/>
</dbReference>
<comment type="caution">
    <text evidence="3">The sequence shown here is derived from an EMBL/GenBank/DDBJ whole genome shotgun (WGS) entry which is preliminary data.</text>
</comment>
<dbReference type="NCBIfam" id="NF007695">
    <property type="entry name" value="PRK10376.1"/>
    <property type="match status" value="1"/>
</dbReference>
<dbReference type="Gene3D" id="3.20.20.100">
    <property type="entry name" value="NADP-dependent oxidoreductase domain"/>
    <property type="match status" value="1"/>
</dbReference>
<dbReference type="Pfam" id="PF00248">
    <property type="entry name" value="Aldo_ket_red"/>
    <property type="match status" value="1"/>
</dbReference>
<keyword evidence="1" id="KW-0560">Oxidoreductase</keyword>
<protein>
    <submittedName>
        <fullName evidence="3">Oxidoreductase</fullName>
    </submittedName>
</protein>
<gene>
    <name evidence="3" type="ORF">EFY87_16945</name>
</gene>
<dbReference type="InterPro" id="IPR050791">
    <property type="entry name" value="Aldo-Keto_reductase"/>
</dbReference>
<organism evidence="3 4">
    <name type="scientific">Flexivirga caeni</name>
    <dbReference type="NCBI Taxonomy" id="2294115"/>
    <lineage>
        <taxon>Bacteria</taxon>
        <taxon>Bacillati</taxon>
        <taxon>Actinomycetota</taxon>
        <taxon>Actinomycetes</taxon>
        <taxon>Micrococcales</taxon>
        <taxon>Dermacoccaceae</taxon>
        <taxon>Flexivirga</taxon>
    </lineage>
</organism>
<name>A0A3M9M4Q5_9MICO</name>
<accession>A0A3M9M4Q5</accession>
<evidence type="ECO:0000313" key="3">
    <source>
        <dbReference type="EMBL" id="RNI19518.1"/>
    </source>
</evidence>